<dbReference type="Proteomes" id="UP000248423">
    <property type="component" value="Unassembled WGS sequence"/>
</dbReference>
<proteinExistence type="predicted"/>
<evidence type="ECO:0000256" key="2">
    <source>
        <dbReference type="ARBA" id="ARBA00023015"/>
    </source>
</evidence>
<dbReference type="InterPro" id="IPR050613">
    <property type="entry name" value="Sec_Metabolite_Reg"/>
</dbReference>
<dbReference type="PANTHER" id="PTHR31001">
    <property type="entry name" value="UNCHARACTERIZED TRANSCRIPTIONAL REGULATORY PROTEIN"/>
    <property type="match status" value="1"/>
</dbReference>
<name>A0A319EKR6_ASPSB</name>
<dbReference type="GO" id="GO:0003677">
    <property type="term" value="F:DNA binding"/>
    <property type="evidence" value="ECO:0007669"/>
    <property type="project" value="InterPro"/>
</dbReference>
<evidence type="ECO:0000256" key="1">
    <source>
        <dbReference type="ARBA" id="ARBA00004123"/>
    </source>
</evidence>
<evidence type="ECO:0000259" key="6">
    <source>
        <dbReference type="SMART" id="SM00906"/>
    </source>
</evidence>
<evidence type="ECO:0000256" key="4">
    <source>
        <dbReference type="ARBA" id="ARBA00023242"/>
    </source>
</evidence>
<evidence type="ECO:0000256" key="3">
    <source>
        <dbReference type="ARBA" id="ARBA00023163"/>
    </source>
</evidence>
<dbReference type="OrthoDB" id="4934715at2759"/>
<keyword evidence="2" id="KW-0805">Transcription regulation</keyword>
<accession>A0A319EKR6</accession>
<dbReference type="PANTHER" id="PTHR31001:SF74">
    <property type="entry name" value="ZN(II)2CYS6 TRANSCRIPTION FACTOR (EUROFUNG)"/>
    <property type="match status" value="1"/>
</dbReference>
<reference evidence="7 8" key="1">
    <citation type="submission" date="2018-02" db="EMBL/GenBank/DDBJ databases">
        <title>The genomes of Aspergillus section Nigri reveals drivers in fungal speciation.</title>
        <authorList>
            <consortium name="DOE Joint Genome Institute"/>
            <person name="Vesth T.C."/>
            <person name="Nybo J."/>
            <person name="Theobald S."/>
            <person name="Brandl J."/>
            <person name="Frisvad J.C."/>
            <person name="Nielsen K.F."/>
            <person name="Lyhne E.K."/>
            <person name="Kogle M.E."/>
            <person name="Kuo A."/>
            <person name="Riley R."/>
            <person name="Clum A."/>
            <person name="Nolan M."/>
            <person name="Lipzen A."/>
            <person name="Salamov A."/>
            <person name="Henrissat B."/>
            <person name="Wiebenga A."/>
            <person name="De vries R.P."/>
            <person name="Grigoriev I.V."/>
            <person name="Mortensen U.H."/>
            <person name="Andersen M.R."/>
            <person name="Baker S.E."/>
        </authorList>
    </citation>
    <scope>NUCLEOTIDE SEQUENCE [LARGE SCALE GENOMIC DNA]</scope>
    <source>
        <strain evidence="7 8">CBS 121057</strain>
    </source>
</reference>
<keyword evidence="4" id="KW-0539">Nucleus</keyword>
<dbReference type="GO" id="GO:0005634">
    <property type="term" value="C:nucleus"/>
    <property type="evidence" value="ECO:0007669"/>
    <property type="project" value="UniProtKB-SubCell"/>
</dbReference>
<feature type="region of interest" description="Disordered" evidence="5">
    <location>
        <begin position="1"/>
        <end position="25"/>
    </location>
</feature>
<dbReference type="VEuPathDB" id="FungiDB:BO78DRAFT_336264"/>
<sequence length="637" mass="71125">MRDQMRVMELASRQSGISASSPELTHDSISRLAPQDGHVADTVGKLTLTDDHAVYSGSTHWVTILEDIQSLKEELSDDHPGAIRSRESTMFDTDSTADPPVTKILLLSGYPSLPKEQILAMIPPRKVVDRHVSHFFNAFDFATCILHRGKFLAEYSNFWGNPQAAPIMWVGLLFSVMCISVFLQQHNIPLHTAESQETLETYRTLTIHCLVAGNYLQPTRYTIETLALHFAVDQKMNFNTDIGNWVLIGVIIRLALRMGLHRDPSHWPNIRPLEAEFRRRLWITLYHMDFFTSTQVGLPRIIKDSQCDARPPANLFDDDLNFDHDEVPPERPLTDPTPLSHIIQRQSIIKVAAEIYDSTEAGPPSSTTIAALSAKLQRAIDAIPEQSRYRSPDISIGDSPAMILHRMFLDILINKAVYLLYRRSFMKGSVGEETTKSSKLCVNAALSILEHQRRMDEEAQPGGIMFSIRWRVASSLNHEFLQATMMLCFALSRFHDGHVGLTDSGVLHRQDEILGALTIAKGLWEQEADQSVEARRAATAITSVLEQYLDNSISSNLITSDATKNASMHEQSAIDLPTGFFGEMPGAAPSYPDGFDSGQNMMINPSLTAVDSDAMAFGSLWDDYMAEPTEGSWAGMH</sequence>
<keyword evidence="3" id="KW-0804">Transcription</keyword>
<dbReference type="Pfam" id="PF04082">
    <property type="entry name" value="Fungal_trans"/>
    <property type="match status" value="1"/>
</dbReference>
<keyword evidence="8" id="KW-1185">Reference proteome</keyword>
<dbReference type="EMBL" id="KZ826324">
    <property type="protein sequence ID" value="PYI09931.1"/>
    <property type="molecule type" value="Genomic_DNA"/>
</dbReference>
<gene>
    <name evidence="7" type="ORF">BO78DRAFT_336264</name>
</gene>
<dbReference type="AlphaFoldDB" id="A0A319EKR6"/>
<feature type="compositionally biased region" description="Polar residues" evidence="5">
    <location>
        <begin position="12"/>
        <end position="23"/>
    </location>
</feature>
<dbReference type="GO" id="GO:0006351">
    <property type="term" value="P:DNA-templated transcription"/>
    <property type="evidence" value="ECO:0007669"/>
    <property type="project" value="InterPro"/>
</dbReference>
<dbReference type="InterPro" id="IPR007219">
    <property type="entry name" value="XnlR_reg_dom"/>
</dbReference>
<dbReference type="GO" id="GO:0008270">
    <property type="term" value="F:zinc ion binding"/>
    <property type="evidence" value="ECO:0007669"/>
    <property type="project" value="InterPro"/>
</dbReference>
<protein>
    <recommendedName>
        <fullName evidence="6">Xylanolytic transcriptional activator regulatory domain-containing protein</fullName>
    </recommendedName>
</protein>
<dbReference type="SMART" id="SM00906">
    <property type="entry name" value="Fungal_trans"/>
    <property type="match status" value="1"/>
</dbReference>
<dbReference type="STRING" id="1448318.A0A319EKR6"/>
<feature type="domain" description="Xylanolytic transcriptional activator regulatory" evidence="6">
    <location>
        <begin position="244"/>
        <end position="318"/>
    </location>
</feature>
<evidence type="ECO:0000313" key="7">
    <source>
        <dbReference type="EMBL" id="PYI09931.1"/>
    </source>
</evidence>
<evidence type="ECO:0000313" key="8">
    <source>
        <dbReference type="Proteomes" id="UP000248423"/>
    </source>
</evidence>
<evidence type="ECO:0000256" key="5">
    <source>
        <dbReference type="SAM" id="MobiDB-lite"/>
    </source>
</evidence>
<dbReference type="CDD" id="cd12148">
    <property type="entry name" value="fungal_TF_MHR"/>
    <property type="match status" value="1"/>
</dbReference>
<comment type="subcellular location">
    <subcellularLocation>
        <location evidence="1">Nucleus</location>
    </subcellularLocation>
</comment>
<organism evidence="7 8">
    <name type="scientific">Aspergillus sclerotiicarbonarius (strain CBS 121057 / IBT 28362)</name>
    <dbReference type="NCBI Taxonomy" id="1448318"/>
    <lineage>
        <taxon>Eukaryota</taxon>
        <taxon>Fungi</taxon>
        <taxon>Dikarya</taxon>
        <taxon>Ascomycota</taxon>
        <taxon>Pezizomycotina</taxon>
        <taxon>Eurotiomycetes</taxon>
        <taxon>Eurotiomycetidae</taxon>
        <taxon>Eurotiales</taxon>
        <taxon>Aspergillaceae</taxon>
        <taxon>Aspergillus</taxon>
        <taxon>Aspergillus subgen. Circumdati</taxon>
    </lineage>
</organism>